<dbReference type="EC" id="3.1.-.-" evidence="5"/>
<protein>
    <submittedName>
        <fullName evidence="5">Metallophosphoesterase family protein</fullName>
        <ecNumber evidence="5">3.1.-.-</ecNumber>
    </submittedName>
</protein>
<dbReference type="Pfam" id="PF16656">
    <property type="entry name" value="Pur_ac_phosph_N"/>
    <property type="match status" value="1"/>
</dbReference>
<accession>A0ABT7G3G5</accession>
<dbReference type="Pfam" id="PF00149">
    <property type="entry name" value="Metallophos"/>
    <property type="match status" value="1"/>
</dbReference>
<dbReference type="InterPro" id="IPR029052">
    <property type="entry name" value="Metallo-depent_PP-like"/>
</dbReference>
<proteinExistence type="predicted"/>
<keyword evidence="5" id="KW-0378">Hydrolase</keyword>
<comment type="caution">
    <text evidence="5">The sequence shown here is derived from an EMBL/GenBank/DDBJ whole genome shotgun (WGS) entry which is preliminary data.</text>
</comment>
<gene>
    <name evidence="5" type="ORF">QPX45_05480</name>
</gene>
<dbReference type="Gene3D" id="2.60.40.380">
    <property type="entry name" value="Purple acid phosphatase-like, N-terminal"/>
    <property type="match status" value="1"/>
</dbReference>
<reference evidence="5 6" key="1">
    <citation type="submission" date="2023-05" db="EMBL/GenBank/DDBJ databases">
        <title>Metabolic capabilities are highly conserved among human nasal-associated Corynebacterium species in pangenomic analyses.</title>
        <authorList>
            <person name="Tran T.H."/>
            <person name="Roberts A.Q."/>
            <person name="Escapa I.F."/>
            <person name="Gao W."/>
            <person name="Conlan S."/>
            <person name="Kong H."/>
            <person name="Segre J.A."/>
            <person name="Kelly M.S."/>
            <person name="Lemon K.P."/>
        </authorList>
    </citation>
    <scope>NUCLEOTIDE SEQUENCE [LARGE SCALE GENOMIC DNA]</scope>
    <source>
        <strain evidence="5 6">KPL2811</strain>
    </source>
</reference>
<sequence>MVENQTANRSLIAVTICALLLGGCSTSANDGAAGGDGAAASADSAAVTQETNGGHDGTAEIGSQTVELSAEKPEVAPVAKNNEPNRIAMNLPEDPSTQMSFNWYTTDDVPGSMVRVSTDAGMAEPLEFPAETTEVTSEYAERDKDGFYIYADIATNDDGDFLLDDDGTPQEVHGYFTDAQLDRSNTEWTSSGSDLGFLELHEVTEHTNKATATGLEPGTEYFFEVGSEEEGFSEVGSFRTSAADSEEFSFIHYTDTQNAYWNANVNNEAAYGANTLELARETAPKALFALHTGDFVETAAVEDEWVDNLDMSQDSNLQLPHAYTPGNHDEYRLRYQNGKNLESFNNHTNVPITNDAVTGGSYYSFDHSGAHFVILNTNDNKESEDNLEQGAIGQEQMEWAKQDIAQAR</sequence>
<evidence type="ECO:0000259" key="4">
    <source>
        <dbReference type="Pfam" id="PF16656"/>
    </source>
</evidence>
<name>A0ABT7G3G5_9CORY</name>
<evidence type="ECO:0000259" key="3">
    <source>
        <dbReference type="Pfam" id="PF00149"/>
    </source>
</evidence>
<organism evidence="5 6">
    <name type="scientific">Corynebacterium propinquum</name>
    <dbReference type="NCBI Taxonomy" id="43769"/>
    <lineage>
        <taxon>Bacteria</taxon>
        <taxon>Bacillati</taxon>
        <taxon>Actinomycetota</taxon>
        <taxon>Actinomycetes</taxon>
        <taxon>Mycobacteriales</taxon>
        <taxon>Corynebacteriaceae</taxon>
        <taxon>Corynebacterium</taxon>
    </lineage>
</organism>
<evidence type="ECO:0000313" key="6">
    <source>
        <dbReference type="Proteomes" id="UP001243856"/>
    </source>
</evidence>
<keyword evidence="1 2" id="KW-0732">Signal</keyword>
<evidence type="ECO:0000256" key="1">
    <source>
        <dbReference type="ARBA" id="ARBA00022729"/>
    </source>
</evidence>
<dbReference type="InterPro" id="IPR004843">
    <property type="entry name" value="Calcineurin-like_PHP"/>
</dbReference>
<dbReference type="PANTHER" id="PTHR45867">
    <property type="entry name" value="PURPLE ACID PHOSPHATASE"/>
    <property type="match status" value="1"/>
</dbReference>
<feature type="signal peptide" evidence="2">
    <location>
        <begin position="1"/>
        <end position="28"/>
    </location>
</feature>
<dbReference type="RefSeq" id="WP_284576057.1">
    <property type="nucleotide sequence ID" value="NZ_CP100368.1"/>
</dbReference>
<feature type="domain" description="Purple acid phosphatase N-terminal" evidence="4">
    <location>
        <begin position="84"/>
        <end position="240"/>
    </location>
</feature>
<dbReference type="InterPro" id="IPR008963">
    <property type="entry name" value="Purple_acid_Pase-like_N"/>
</dbReference>
<dbReference type="Gene3D" id="3.60.21.10">
    <property type="match status" value="1"/>
</dbReference>
<feature type="domain" description="Calcineurin-like phosphoesterase" evidence="3">
    <location>
        <begin position="250"/>
        <end position="388"/>
    </location>
</feature>
<dbReference type="SUPFAM" id="SSF56300">
    <property type="entry name" value="Metallo-dependent phosphatases"/>
    <property type="match status" value="1"/>
</dbReference>
<dbReference type="PANTHER" id="PTHR45867:SF3">
    <property type="entry name" value="ACID PHOSPHATASE TYPE 7"/>
    <property type="match status" value="1"/>
</dbReference>
<dbReference type="EMBL" id="JASNVK010000007">
    <property type="protein sequence ID" value="MDK4300702.1"/>
    <property type="molecule type" value="Genomic_DNA"/>
</dbReference>
<dbReference type="Proteomes" id="UP001243856">
    <property type="component" value="Unassembled WGS sequence"/>
</dbReference>
<evidence type="ECO:0000313" key="5">
    <source>
        <dbReference type="EMBL" id="MDK4300702.1"/>
    </source>
</evidence>
<feature type="chain" id="PRO_5046864566" evidence="2">
    <location>
        <begin position="29"/>
        <end position="408"/>
    </location>
</feature>
<dbReference type="SUPFAM" id="SSF49363">
    <property type="entry name" value="Purple acid phosphatase, N-terminal domain"/>
    <property type="match status" value="1"/>
</dbReference>
<dbReference type="GO" id="GO:0016787">
    <property type="term" value="F:hydrolase activity"/>
    <property type="evidence" value="ECO:0007669"/>
    <property type="project" value="UniProtKB-KW"/>
</dbReference>
<keyword evidence="6" id="KW-1185">Reference proteome</keyword>
<dbReference type="InterPro" id="IPR015914">
    <property type="entry name" value="PAPs_N"/>
</dbReference>
<evidence type="ECO:0000256" key="2">
    <source>
        <dbReference type="SAM" id="SignalP"/>
    </source>
</evidence>